<dbReference type="OMA" id="PDHDWST"/>
<dbReference type="PROSITE" id="PS00062">
    <property type="entry name" value="ALDOKETO_REDUCTASE_2"/>
    <property type="match status" value="1"/>
</dbReference>
<dbReference type="PANTHER" id="PTHR43364">
    <property type="entry name" value="NADH-SPECIFIC METHYLGLYOXAL REDUCTASE-RELATED"/>
    <property type="match status" value="1"/>
</dbReference>
<protein>
    <submittedName>
        <fullName evidence="3">Aldo/keto reductase</fullName>
    </submittedName>
</protein>
<evidence type="ECO:0000313" key="3">
    <source>
        <dbReference type="EMBL" id="HII47386.1"/>
    </source>
</evidence>
<feature type="domain" description="NADP-dependent oxidoreductase" evidence="2">
    <location>
        <begin position="15"/>
        <end position="304"/>
    </location>
</feature>
<dbReference type="PRINTS" id="PR00069">
    <property type="entry name" value="ALDKETRDTASE"/>
</dbReference>
<sequence>MERIRLGRTDMRVSRIGLGAWQFSGDAWGAITYEQAKAVVSKALEVGINFFDTAAVYGRGRSEEFLGRAIRELGARDHVYIATKIHGDWLRRIDILTSVENQRRRLGVDAIDLYQIHWPACWHNTPICETMKTLEELVDRGLVRYIGVSNFPLALLERARSCLSRVDIVTSQNRYNIIEREADKELLPYLRREGIVLIAWSPLAKGVLTGKYTPSNLPTFEDVRRNDPLFTPQNLKLVWPVVEEITRIAKAHGKTPAQVALNWLIRDPWIYPIPGAKTPEQVVENAGAVGWSLSDDEWRTLDRLGWEASQKIIYVTW</sequence>
<dbReference type="RefSeq" id="WP_011009011.1">
    <property type="nucleotide sequence ID" value="NZ_DAIOPL010000010.1"/>
</dbReference>
<evidence type="ECO:0000259" key="2">
    <source>
        <dbReference type="Pfam" id="PF00248"/>
    </source>
</evidence>
<evidence type="ECO:0000256" key="1">
    <source>
        <dbReference type="ARBA" id="ARBA00023002"/>
    </source>
</evidence>
<comment type="caution">
    <text evidence="3">The sequence shown here is derived from an EMBL/GenBank/DDBJ whole genome shotgun (WGS) entry which is preliminary data.</text>
</comment>
<dbReference type="PANTHER" id="PTHR43364:SF4">
    <property type="entry name" value="NAD(P)-LINKED OXIDOREDUCTASE SUPERFAMILY PROTEIN"/>
    <property type="match status" value="1"/>
</dbReference>
<evidence type="ECO:0000313" key="4">
    <source>
        <dbReference type="Proteomes" id="UP000651120"/>
    </source>
</evidence>
<dbReference type="Proteomes" id="UP000651120">
    <property type="component" value="Unassembled WGS sequence"/>
</dbReference>
<dbReference type="InterPro" id="IPR020471">
    <property type="entry name" value="AKR"/>
</dbReference>
<proteinExistence type="predicted"/>
<gene>
    <name evidence="3" type="ORF">HA333_08100</name>
</gene>
<accession>A0A832SX79</accession>
<dbReference type="EMBL" id="DUJP01000028">
    <property type="protein sequence ID" value="HII47386.1"/>
    <property type="molecule type" value="Genomic_DNA"/>
</dbReference>
<dbReference type="GO" id="GO:0016491">
    <property type="term" value="F:oxidoreductase activity"/>
    <property type="evidence" value="ECO:0007669"/>
    <property type="project" value="UniProtKB-KW"/>
</dbReference>
<dbReference type="InterPro" id="IPR018170">
    <property type="entry name" value="Aldo/ket_reductase_CS"/>
</dbReference>
<keyword evidence="1" id="KW-0560">Oxidoreductase</keyword>
<dbReference type="InterPro" id="IPR036812">
    <property type="entry name" value="NAD(P)_OxRdtase_dom_sf"/>
</dbReference>
<dbReference type="Gene3D" id="3.20.20.100">
    <property type="entry name" value="NADP-dependent oxidoreductase domain"/>
    <property type="match status" value="1"/>
</dbReference>
<dbReference type="AlphaFoldDB" id="A0A832SX79"/>
<dbReference type="SUPFAM" id="SSF51430">
    <property type="entry name" value="NAD(P)-linked oxidoreductase"/>
    <property type="match status" value="1"/>
</dbReference>
<name>A0A832SX79_9CREN</name>
<organism evidence="3 4">
    <name type="scientific">Pyrobaculum aerophilum</name>
    <dbReference type="NCBI Taxonomy" id="13773"/>
    <lineage>
        <taxon>Archaea</taxon>
        <taxon>Thermoproteota</taxon>
        <taxon>Thermoprotei</taxon>
        <taxon>Thermoproteales</taxon>
        <taxon>Thermoproteaceae</taxon>
        <taxon>Pyrobaculum</taxon>
    </lineage>
</organism>
<dbReference type="Pfam" id="PF00248">
    <property type="entry name" value="Aldo_ket_red"/>
    <property type="match status" value="1"/>
</dbReference>
<reference evidence="3" key="1">
    <citation type="journal article" date="2020" name="bioRxiv">
        <title>A rank-normalized archaeal taxonomy based on genome phylogeny resolves widespread incomplete and uneven classifications.</title>
        <authorList>
            <person name="Rinke C."/>
            <person name="Chuvochina M."/>
            <person name="Mussig A.J."/>
            <person name="Chaumeil P.-A."/>
            <person name="Waite D.W."/>
            <person name="Whitman W.B."/>
            <person name="Parks D.H."/>
            <person name="Hugenholtz P."/>
        </authorList>
    </citation>
    <scope>NUCLEOTIDE SEQUENCE</scope>
    <source>
        <strain evidence="3">UBA8839</strain>
    </source>
</reference>
<dbReference type="CDD" id="cd19093">
    <property type="entry name" value="AKR_AtPLR-like"/>
    <property type="match status" value="1"/>
</dbReference>
<dbReference type="InterPro" id="IPR023210">
    <property type="entry name" value="NADP_OxRdtase_dom"/>
</dbReference>
<dbReference type="GeneID" id="1463706"/>
<dbReference type="InterPro" id="IPR050523">
    <property type="entry name" value="AKR_Detox_Biosynth"/>
</dbReference>